<dbReference type="SUPFAM" id="SSF141868">
    <property type="entry name" value="EAL domain-like"/>
    <property type="match status" value="1"/>
</dbReference>
<dbReference type="SMART" id="SM00091">
    <property type="entry name" value="PAS"/>
    <property type="match status" value="1"/>
</dbReference>
<dbReference type="NCBIfam" id="TIGR00229">
    <property type="entry name" value="sensory_box"/>
    <property type="match status" value="1"/>
</dbReference>
<dbReference type="Gene3D" id="3.30.450.20">
    <property type="entry name" value="PAS domain"/>
    <property type="match status" value="1"/>
</dbReference>
<dbReference type="InterPro" id="IPR052155">
    <property type="entry name" value="Biofilm_reg_signaling"/>
</dbReference>
<dbReference type="SMART" id="SM00304">
    <property type="entry name" value="HAMP"/>
    <property type="match status" value="1"/>
</dbReference>
<dbReference type="PROSITE" id="PS50887">
    <property type="entry name" value="GGDEF"/>
    <property type="match status" value="1"/>
</dbReference>
<evidence type="ECO:0000313" key="12">
    <source>
        <dbReference type="Proteomes" id="UP000193450"/>
    </source>
</evidence>
<evidence type="ECO:0000259" key="9">
    <source>
        <dbReference type="PROSITE" id="PS50885"/>
    </source>
</evidence>
<dbReference type="InterPro" id="IPR035965">
    <property type="entry name" value="PAS-like_dom_sf"/>
</dbReference>
<dbReference type="PROSITE" id="PS50885">
    <property type="entry name" value="HAMP"/>
    <property type="match status" value="1"/>
</dbReference>
<dbReference type="GO" id="GO:0007165">
    <property type="term" value="P:signal transduction"/>
    <property type="evidence" value="ECO:0007669"/>
    <property type="project" value="InterPro"/>
</dbReference>
<dbReference type="GO" id="GO:0071111">
    <property type="term" value="F:cyclic-guanylate-specific phosphodiesterase activity"/>
    <property type="evidence" value="ECO:0007669"/>
    <property type="project" value="UniProtKB-EC"/>
</dbReference>
<evidence type="ECO:0000256" key="2">
    <source>
        <dbReference type="ARBA" id="ARBA00012282"/>
    </source>
</evidence>
<dbReference type="STRING" id="716816.BST96_17820"/>
<keyword evidence="5" id="KW-0812">Transmembrane</keyword>
<gene>
    <name evidence="11" type="ORF">BST96_17820</name>
</gene>
<evidence type="ECO:0000259" key="10">
    <source>
        <dbReference type="PROSITE" id="PS50887"/>
    </source>
</evidence>
<dbReference type="GO" id="GO:0006355">
    <property type="term" value="P:regulation of DNA-templated transcription"/>
    <property type="evidence" value="ECO:0007669"/>
    <property type="project" value="InterPro"/>
</dbReference>
<dbReference type="SUPFAM" id="SSF55073">
    <property type="entry name" value="Nucleotide cyclase"/>
    <property type="match status" value="1"/>
</dbReference>
<dbReference type="SUPFAM" id="SSF158472">
    <property type="entry name" value="HAMP domain-like"/>
    <property type="match status" value="1"/>
</dbReference>
<dbReference type="Pfam" id="PF00563">
    <property type="entry name" value="EAL"/>
    <property type="match status" value="1"/>
</dbReference>
<dbReference type="InterPro" id="IPR033417">
    <property type="entry name" value="CHASE8"/>
</dbReference>
<evidence type="ECO:0000313" key="11">
    <source>
        <dbReference type="EMBL" id="ARN75801.1"/>
    </source>
</evidence>
<dbReference type="RefSeq" id="WP_085759992.1">
    <property type="nucleotide sequence ID" value="NZ_CP019343.1"/>
</dbReference>
<dbReference type="PANTHER" id="PTHR44757:SF2">
    <property type="entry name" value="BIOFILM ARCHITECTURE MAINTENANCE PROTEIN MBAA"/>
    <property type="match status" value="1"/>
</dbReference>
<organism evidence="11 12">
    <name type="scientific">Oceanicoccus sagamiensis</name>
    <dbReference type="NCBI Taxonomy" id="716816"/>
    <lineage>
        <taxon>Bacteria</taxon>
        <taxon>Pseudomonadati</taxon>
        <taxon>Pseudomonadota</taxon>
        <taxon>Gammaproteobacteria</taxon>
        <taxon>Cellvibrionales</taxon>
        <taxon>Spongiibacteraceae</taxon>
        <taxon>Oceanicoccus</taxon>
    </lineage>
</organism>
<dbReference type="EC" id="3.1.4.52" evidence="2"/>
<dbReference type="InterPro" id="IPR000700">
    <property type="entry name" value="PAS-assoc_C"/>
</dbReference>
<feature type="domain" description="HAMP" evidence="9">
    <location>
        <begin position="194"/>
        <end position="247"/>
    </location>
</feature>
<dbReference type="InterPro" id="IPR013767">
    <property type="entry name" value="PAS_fold"/>
</dbReference>
<dbReference type="PANTHER" id="PTHR44757">
    <property type="entry name" value="DIGUANYLATE CYCLASE DGCP"/>
    <property type="match status" value="1"/>
</dbReference>
<dbReference type="Pfam" id="PF00989">
    <property type="entry name" value="PAS"/>
    <property type="match status" value="1"/>
</dbReference>
<dbReference type="InterPro" id="IPR003660">
    <property type="entry name" value="HAMP_dom"/>
</dbReference>
<keyword evidence="3" id="KW-0973">c-di-GMP</keyword>
<dbReference type="OrthoDB" id="9799509at2"/>
<evidence type="ECO:0000259" key="8">
    <source>
        <dbReference type="PROSITE" id="PS50883"/>
    </source>
</evidence>
<dbReference type="FunFam" id="3.30.70.270:FF:000001">
    <property type="entry name" value="Diguanylate cyclase domain protein"/>
    <property type="match status" value="1"/>
</dbReference>
<accession>A0A1X9NF57</accession>
<dbReference type="InterPro" id="IPR001633">
    <property type="entry name" value="EAL_dom"/>
</dbReference>
<dbReference type="KEGG" id="osg:BST96_17820"/>
<evidence type="ECO:0000256" key="5">
    <source>
        <dbReference type="SAM" id="Phobius"/>
    </source>
</evidence>
<dbReference type="Pfam" id="PF17152">
    <property type="entry name" value="CHASE8"/>
    <property type="match status" value="1"/>
</dbReference>
<comment type="cofactor">
    <cofactor evidence="1">
        <name>Mg(2+)</name>
        <dbReference type="ChEBI" id="CHEBI:18420"/>
    </cofactor>
</comment>
<dbReference type="Proteomes" id="UP000193450">
    <property type="component" value="Chromosome"/>
</dbReference>
<evidence type="ECO:0000256" key="4">
    <source>
        <dbReference type="ARBA" id="ARBA00051114"/>
    </source>
</evidence>
<evidence type="ECO:0000259" key="7">
    <source>
        <dbReference type="PROSITE" id="PS50113"/>
    </source>
</evidence>
<dbReference type="InterPro" id="IPR000014">
    <property type="entry name" value="PAS"/>
</dbReference>
<feature type="domain" description="GGDEF" evidence="10">
    <location>
        <begin position="407"/>
        <end position="540"/>
    </location>
</feature>
<dbReference type="SMART" id="SM00052">
    <property type="entry name" value="EAL"/>
    <property type="match status" value="1"/>
</dbReference>
<dbReference type="CDD" id="cd01948">
    <property type="entry name" value="EAL"/>
    <property type="match status" value="1"/>
</dbReference>
<dbReference type="SMART" id="SM00267">
    <property type="entry name" value="GGDEF"/>
    <property type="match status" value="1"/>
</dbReference>
<dbReference type="PROSITE" id="PS50883">
    <property type="entry name" value="EAL"/>
    <property type="match status" value="1"/>
</dbReference>
<dbReference type="CDD" id="cd06225">
    <property type="entry name" value="HAMP"/>
    <property type="match status" value="1"/>
</dbReference>
<protein>
    <recommendedName>
        <fullName evidence="2">cyclic-guanylate-specific phosphodiesterase</fullName>
        <ecNumber evidence="2">3.1.4.52</ecNumber>
    </recommendedName>
</protein>
<dbReference type="PROSITE" id="PS50113">
    <property type="entry name" value="PAC"/>
    <property type="match status" value="1"/>
</dbReference>
<dbReference type="Pfam" id="PF00990">
    <property type="entry name" value="GGDEF"/>
    <property type="match status" value="1"/>
</dbReference>
<dbReference type="Pfam" id="PF00672">
    <property type="entry name" value="HAMP"/>
    <property type="match status" value="1"/>
</dbReference>
<dbReference type="Gene3D" id="3.30.70.270">
    <property type="match status" value="1"/>
</dbReference>
<reference evidence="11 12" key="1">
    <citation type="submission" date="2016-11" db="EMBL/GenBank/DDBJ databases">
        <title>Trade-off between light-utilization and light-protection in marine flavobacteria.</title>
        <authorList>
            <person name="Kumagai Y."/>
        </authorList>
    </citation>
    <scope>NUCLEOTIDE SEQUENCE [LARGE SCALE GENOMIC DNA]</scope>
    <source>
        <strain evidence="11 12">NBRC 107125</strain>
    </source>
</reference>
<dbReference type="Gene3D" id="3.20.20.450">
    <property type="entry name" value="EAL domain"/>
    <property type="match status" value="1"/>
</dbReference>
<proteinExistence type="predicted"/>
<keyword evidence="5" id="KW-1133">Transmembrane helix</keyword>
<name>A0A1X9NF57_9GAMM</name>
<keyword evidence="5" id="KW-0472">Membrane</keyword>
<dbReference type="GO" id="GO:0071732">
    <property type="term" value="P:cellular response to nitric oxide"/>
    <property type="evidence" value="ECO:0007669"/>
    <property type="project" value="UniProtKB-ARBA"/>
</dbReference>
<dbReference type="AlphaFoldDB" id="A0A1X9NF57"/>
<feature type="domain" description="PAC" evidence="7">
    <location>
        <begin position="323"/>
        <end position="375"/>
    </location>
</feature>
<dbReference type="SUPFAM" id="SSF55785">
    <property type="entry name" value="PYP-like sensor domain (PAS domain)"/>
    <property type="match status" value="1"/>
</dbReference>
<dbReference type="NCBIfam" id="TIGR00254">
    <property type="entry name" value="GGDEF"/>
    <property type="match status" value="1"/>
</dbReference>
<dbReference type="CDD" id="cd00130">
    <property type="entry name" value="PAS"/>
    <property type="match status" value="1"/>
</dbReference>
<dbReference type="PROSITE" id="PS50112">
    <property type="entry name" value="PAS"/>
    <property type="match status" value="1"/>
</dbReference>
<feature type="transmembrane region" description="Helical" evidence="5">
    <location>
        <begin position="17"/>
        <end position="39"/>
    </location>
</feature>
<dbReference type="EMBL" id="CP019343">
    <property type="protein sequence ID" value="ARN75801.1"/>
    <property type="molecule type" value="Genomic_DNA"/>
</dbReference>
<evidence type="ECO:0000256" key="1">
    <source>
        <dbReference type="ARBA" id="ARBA00001946"/>
    </source>
</evidence>
<evidence type="ECO:0000256" key="3">
    <source>
        <dbReference type="ARBA" id="ARBA00022636"/>
    </source>
</evidence>
<feature type="transmembrane region" description="Helical" evidence="5">
    <location>
        <begin position="171"/>
        <end position="193"/>
    </location>
</feature>
<dbReference type="InterPro" id="IPR043128">
    <property type="entry name" value="Rev_trsase/Diguanyl_cyclase"/>
</dbReference>
<sequence length="815" mass="91285">MPISSQPFRDLPIAKKLTLFCVIISLVSLIVAMIAIIFYDRYSFEDILKNELVVLASVISNRSSAAIVFDDSELAGNNLKSLSFQKAIVAACIYKFDDNEPESGITTRLASFPNNSVNCPTYTPTDTFLIDSVDNQYIELIQPIMLDNSIIGYLYLQSNTKNLQDRQTNHVYVMLIVSLFAVLIAFWLANIFARWISGPLLSLGLTAQSIAEEDDYSRRADKHHNDEVGRVVDSFNLMLDVIEREDADLRESEEKFRLISASSKVGIFQLDTQGNIVYANDELSQITGLSNNTIIEQNWLSVIHDDDRSVIENSWQSMLSNNQAININCRLQNGSIKWISGHVGLLTSNDAQVLGYLGTINDITEIKNAQVQLEQMAFYDTLTGLANRRLFRNRLEHVISNLKREGNSLGLILLDLDNFKNINDSLGHDSGDALLTLIAERLQECVRASDTVARLGGDEFAIILPGISSSLAASHVAEKIIDTLKRPIALNETEIRITASAGISMAPEDSNSAEELIKNADLALYRAKDQGRDNYQFFTSEMNTQLINHLQLIQDLRKALEAREFHLVYQPQIDIKQGQLIGFEALIRWQNSERGFVSPMDFIPAAEETGLIIPLGRWVISEACRQLRHMCDNGLVGDNVVMTVNLSVLQFQDDELISFIQSNLKEYQLKPGQFEIELTETVLMENLDDALIKLEALKALGILISIDDFGTGYSSLGYLKRLPVNIVKVDRSFVMDIPQDKDDMAITAAVIAMAHKLNYQVVAEGVETEEQLQFLESCQCDYGQGYYFSRPLPASDLEEFCNDFNLESIRNASAS</sequence>
<feature type="domain" description="PAS" evidence="6">
    <location>
        <begin position="252"/>
        <end position="322"/>
    </location>
</feature>
<dbReference type="FunFam" id="3.20.20.450:FF:000001">
    <property type="entry name" value="Cyclic di-GMP phosphodiesterase yahA"/>
    <property type="match status" value="1"/>
</dbReference>
<keyword evidence="12" id="KW-1185">Reference proteome</keyword>
<dbReference type="CDD" id="cd01949">
    <property type="entry name" value="GGDEF"/>
    <property type="match status" value="1"/>
</dbReference>
<dbReference type="InterPro" id="IPR029787">
    <property type="entry name" value="Nucleotide_cyclase"/>
</dbReference>
<comment type="catalytic activity">
    <reaction evidence="4">
        <text>3',3'-c-di-GMP + H2O = 5'-phosphoguanylyl(3'-&gt;5')guanosine + H(+)</text>
        <dbReference type="Rhea" id="RHEA:24902"/>
        <dbReference type="ChEBI" id="CHEBI:15377"/>
        <dbReference type="ChEBI" id="CHEBI:15378"/>
        <dbReference type="ChEBI" id="CHEBI:58754"/>
        <dbReference type="ChEBI" id="CHEBI:58805"/>
        <dbReference type="EC" id="3.1.4.52"/>
    </reaction>
    <physiologicalReaction direction="left-to-right" evidence="4">
        <dbReference type="Rhea" id="RHEA:24903"/>
    </physiologicalReaction>
</comment>
<evidence type="ECO:0000259" key="6">
    <source>
        <dbReference type="PROSITE" id="PS50112"/>
    </source>
</evidence>
<dbReference type="GO" id="GO:0016020">
    <property type="term" value="C:membrane"/>
    <property type="evidence" value="ECO:0007669"/>
    <property type="project" value="InterPro"/>
</dbReference>
<dbReference type="InterPro" id="IPR000160">
    <property type="entry name" value="GGDEF_dom"/>
</dbReference>
<feature type="domain" description="EAL" evidence="8">
    <location>
        <begin position="549"/>
        <end position="805"/>
    </location>
</feature>
<dbReference type="Gene3D" id="6.10.340.10">
    <property type="match status" value="1"/>
</dbReference>
<dbReference type="InterPro" id="IPR035919">
    <property type="entry name" value="EAL_sf"/>
</dbReference>